<keyword evidence="1" id="KW-0649">Protein kinase inhibitor</keyword>
<gene>
    <name evidence="4" type="ORF">F511_06783</name>
</gene>
<dbReference type="EMBL" id="KQ988979">
    <property type="protein sequence ID" value="KZV55306.1"/>
    <property type="molecule type" value="Genomic_DNA"/>
</dbReference>
<dbReference type="GO" id="GO:0032875">
    <property type="term" value="P:regulation of DNA endoreduplication"/>
    <property type="evidence" value="ECO:0007669"/>
    <property type="project" value="InterPro"/>
</dbReference>
<dbReference type="OrthoDB" id="662905at2759"/>
<reference evidence="4 5" key="1">
    <citation type="journal article" date="2015" name="Proc. Natl. Acad. Sci. U.S.A.">
        <title>The resurrection genome of Boea hygrometrica: A blueprint for survival of dehydration.</title>
        <authorList>
            <person name="Xiao L."/>
            <person name="Yang G."/>
            <person name="Zhang L."/>
            <person name="Yang X."/>
            <person name="Zhao S."/>
            <person name="Ji Z."/>
            <person name="Zhou Q."/>
            <person name="Hu M."/>
            <person name="Wang Y."/>
            <person name="Chen M."/>
            <person name="Xu Y."/>
            <person name="Jin H."/>
            <person name="Xiao X."/>
            <person name="Hu G."/>
            <person name="Bao F."/>
            <person name="Hu Y."/>
            <person name="Wan P."/>
            <person name="Li L."/>
            <person name="Deng X."/>
            <person name="Kuang T."/>
            <person name="Xiang C."/>
            <person name="Zhu J.K."/>
            <person name="Oliver M.J."/>
            <person name="He Y."/>
        </authorList>
    </citation>
    <scope>NUCLEOTIDE SEQUENCE [LARGE SCALE GENOMIC DNA]</scope>
    <source>
        <strain evidence="5">cv. XS01</strain>
    </source>
</reference>
<dbReference type="PANTHER" id="PTHR33142">
    <property type="entry name" value="CYCLIN-DEPENDENT PROTEIN KINASE INHIBITOR SMR13"/>
    <property type="match status" value="1"/>
</dbReference>
<dbReference type="Proteomes" id="UP000250235">
    <property type="component" value="Unassembled WGS sequence"/>
</dbReference>
<feature type="compositionally biased region" description="Polar residues" evidence="3">
    <location>
        <begin position="19"/>
        <end position="29"/>
    </location>
</feature>
<dbReference type="InterPro" id="IPR040389">
    <property type="entry name" value="SMR"/>
</dbReference>
<dbReference type="GO" id="GO:0004860">
    <property type="term" value="F:protein kinase inhibitor activity"/>
    <property type="evidence" value="ECO:0007669"/>
    <property type="project" value="UniProtKB-KW"/>
</dbReference>
<organism evidence="4 5">
    <name type="scientific">Dorcoceras hygrometricum</name>
    <dbReference type="NCBI Taxonomy" id="472368"/>
    <lineage>
        <taxon>Eukaryota</taxon>
        <taxon>Viridiplantae</taxon>
        <taxon>Streptophyta</taxon>
        <taxon>Embryophyta</taxon>
        <taxon>Tracheophyta</taxon>
        <taxon>Spermatophyta</taxon>
        <taxon>Magnoliopsida</taxon>
        <taxon>eudicotyledons</taxon>
        <taxon>Gunneridae</taxon>
        <taxon>Pentapetalae</taxon>
        <taxon>asterids</taxon>
        <taxon>lamiids</taxon>
        <taxon>Lamiales</taxon>
        <taxon>Gesneriaceae</taxon>
        <taxon>Didymocarpoideae</taxon>
        <taxon>Trichosporeae</taxon>
        <taxon>Loxocarpinae</taxon>
        <taxon>Dorcoceras</taxon>
    </lineage>
</organism>
<name>A0A2Z7DD95_9LAMI</name>
<feature type="region of interest" description="Disordered" evidence="3">
    <location>
        <begin position="19"/>
        <end position="71"/>
    </location>
</feature>
<evidence type="ECO:0000256" key="3">
    <source>
        <dbReference type="SAM" id="MobiDB-lite"/>
    </source>
</evidence>
<proteinExistence type="predicted"/>
<protein>
    <submittedName>
        <fullName evidence="4">Uncharacterized protein</fullName>
    </submittedName>
</protein>
<keyword evidence="2" id="KW-0131">Cell cycle</keyword>
<dbReference type="PANTHER" id="PTHR33142:SF89">
    <property type="entry name" value="CYCLIN-DEPENDENT PROTEIN KINASE INHIBITOR SMR2"/>
    <property type="match status" value="1"/>
</dbReference>
<evidence type="ECO:0000313" key="4">
    <source>
        <dbReference type="EMBL" id="KZV55306.1"/>
    </source>
</evidence>
<accession>A0A2Z7DD95</accession>
<keyword evidence="5" id="KW-1185">Reference proteome</keyword>
<dbReference type="AlphaFoldDB" id="A0A2Z7DD95"/>
<sequence length="118" mass="13269">MSTDLDLHLAPVIKIMQISDNKSSASNDENTTDHSCVVDEEECHTPRSPRHTIPAMLSCPPPPKKPRRMVGDSCRRKLRDLRFFEAVAGEEIESFFRTVEAHCMIANGGSTKRKLCLM</sequence>
<evidence type="ECO:0000256" key="2">
    <source>
        <dbReference type="ARBA" id="ARBA00023306"/>
    </source>
</evidence>
<evidence type="ECO:0000256" key="1">
    <source>
        <dbReference type="ARBA" id="ARBA00023013"/>
    </source>
</evidence>
<evidence type="ECO:0000313" key="5">
    <source>
        <dbReference type="Proteomes" id="UP000250235"/>
    </source>
</evidence>